<dbReference type="PANTHER" id="PTHR42885:SF2">
    <property type="entry name" value="HISTIDINOL-PHOSPHATE AMINOTRANSFERASE"/>
    <property type="match status" value="1"/>
</dbReference>
<dbReference type="InterPro" id="IPR015421">
    <property type="entry name" value="PyrdxlP-dep_Trfase_major"/>
</dbReference>
<dbReference type="SUPFAM" id="SSF53383">
    <property type="entry name" value="PLP-dependent transferases"/>
    <property type="match status" value="1"/>
</dbReference>
<dbReference type="HAMAP" id="MF_01023">
    <property type="entry name" value="HisC_aminotrans_2"/>
    <property type="match status" value="1"/>
</dbReference>
<dbReference type="GO" id="GO:0000105">
    <property type="term" value="P:L-histidine biosynthetic process"/>
    <property type="evidence" value="ECO:0007669"/>
    <property type="project" value="UniProtKB-KW"/>
</dbReference>
<dbReference type="InterPro" id="IPR015422">
    <property type="entry name" value="PyrdxlP-dep_Trfase_small"/>
</dbReference>
<sequence length="376" mass="41516">MSADKTTLIRKEIQALNAYHVPDSGDMIKLDAMENPYQIPGELKDEWLLRIKNAEINRYPDPSAQALTRALASYMGVPLYNSRGRSERQAEGEAGKNSVILGNGSDELIQLMAMAVAVPGRKILAPAPGFVMYSMIATFTGMEYIGVPLLENFSLDMPAMLATIKADQPALIFLAYPNNPTGNLFAEDEIIEIINAAQGLVVVDEAYHPFACTSLMPRLGEFDNLLVMRTVSKMGLAGLRLGLLAGPDQWISEFDKIRLPYNINILTQVTAEFALKHAHVFEQQASLIRQQREWLFNALAEFSQFNVYPSRANFILLRVIDGDASNIFLALKQQGVLIKNLHPSGGVLHQCLRITVGTPEENSSLIDALKKILNSA</sequence>
<dbReference type="AlphaFoldDB" id="A0A3B0XXT1"/>
<name>A0A3B0XXT1_9ZZZZ</name>
<dbReference type="Gene3D" id="3.90.1150.10">
    <property type="entry name" value="Aspartate Aminotransferase, domain 1"/>
    <property type="match status" value="1"/>
</dbReference>
<dbReference type="CDD" id="cd00609">
    <property type="entry name" value="AAT_like"/>
    <property type="match status" value="1"/>
</dbReference>
<accession>A0A3B0XXT1</accession>
<comment type="cofactor">
    <cofactor evidence="1">
        <name>pyridoxal 5'-phosphate</name>
        <dbReference type="ChEBI" id="CHEBI:597326"/>
    </cofactor>
</comment>
<evidence type="ECO:0000256" key="1">
    <source>
        <dbReference type="ARBA" id="ARBA00001933"/>
    </source>
</evidence>
<dbReference type="NCBIfam" id="TIGR01141">
    <property type="entry name" value="hisC"/>
    <property type="match status" value="1"/>
</dbReference>
<keyword evidence="6" id="KW-0368">Histidine biosynthesis</keyword>
<dbReference type="PANTHER" id="PTHR42885">
    <property type="entry name" value="HISTIDINOL-PHOSPHATE AMINOTRANSFERASE-RELATED"/>
    <property type="match status" value="1"/>
</dbReference>
<keyword evidence="4 9" id="KW-0808">Transferase</keyword>
<dbReference type="InterPro" id="IPR004839">
    <property type="entry name" value="Aminotransferase_I/II_large"/>
</dbReference>
<dbReference type="GO" id="GO:0030170">
    <property type="term" value="F:pyridoxal phosphate binding"/>
    <property type="evidence" value="ECO:0007669"/>
    <property type="project" value="InterPro"/>
</dbReference>
<evidence type="ECO:0000259" key="8">
    <source>
        <dbReference type="Pfam" id="PF00155"/>
    </source>
</evidence>
<dbReference type="InterPro" id="IPR005861">
    <property type="entry name" value="HisP_aminotrans"/>
</dbReference>
<protein>
    <submittedName>
        <fullName evidence="9">Histidinol-phosphate aminotransferase</fullName>
        <ecNumber evidence="9">2.6.1.9</ecNumber>
    </submittedName>
</protein>
<dbReference type="GO" id="GO:0004400">
    <property type="term" value="F:histidinol-phosphate transaminase activity"/>
    <property type="evidence" value="ECO:0007669"/>
    <property type="project" value="UniProtKB-EC"/>
</dbReference>
<evidence type="ECO:0000256" key="2">
    <source>
        <dbReference type="ARBA" id="ARBA00022576"/>
    </source>
</evidence>
<reference evidence="9" key="1">
    <citation type="submission" date="2018-06" db="EMBL/GenBank/DDBJ databases">
        <authorList>
            <person name="Zhirakovskaya E."/>
        </authorList>
    </citation>
    <scope>NUCLEOTIDE SEQUENCE</scope>
</reference>
<organism evidence="9">
    <name type="scientific">hydrothermal vent metagenome</name>
    <dbReference type="NCBI Taxonomy" id="652676"/>
    <lineage>
        <taxon>unclassified sequences</taxon>
        <taxon>metagenomes</taxon>
        <taxon>ecological metagenomes</taxon>
    </lineage>
</organism>
<evidence type="ECO:0000256" key="4">
    <source>
        <dbReference type="ARBA" id="ARBA00022679"/>
    </source>
</evidence>
<dbReference type="EC" id="2.6.1.9" evidence="9"/>
<dbReference type="EMBL" id="UOFI01000007">
    <property type="protein sequence ID" value="VAW61054.1"/>
    <property type="molecule type" value="Genomic_DNA"/>
</dbReference>
<gene>
    <name evidence="9" type="ORF">MNBD_GAMMA09-471</name>
</gene>
<feature type="domain" description="Aminotransferase class I/classII large" evidence="8">
    <location>
        <begin position="26"/>
        <end position="369"/>
    </location>
</feature>
<comment type="pathway">
    <text evidence="7">Amino-acid biosynthesis.</text>
</comment>
<evidence type="ECO:0000256" key="6">
    <source>
        <dbReference type="ARBA" id="ARBA00023102"/>
    </source>
</evidence>
<evidence type="ECO:0000256" key="5">
    <source>
        <dbReference type="ARBA" id="ARBA00022898"/>
    </source>
</evidence>
<keyword evidence="5" id="KW-0663">Pyridoxal phosphate</keyword>
<keyword evidence="2 9" id="KW-0032">Aminotransferase</keyword>
<dbReference type="Pfam" id="PF00155">
    <property type="entry name" value="Aminotran_1_2"/>
    <property type="match status" value="1"/>
</dbReference>
<evidence type="ECO:0000256" key="3">
    <source>
        <dbReference type="ARBA" id="ARBA00022605"/>
    </source>
</evidence>
<keyword evidence="3" id="KW-0028">Amino-acid biosynthesis</keyword>
<dbReference type="InterPro" id="IPR015424">
    <property type="entry name" value="PyrdxlP-dep_Trfase"/>
</dbReference>
<dbReference type="Gene3D" id="3.40.640.10">
    <property type="entry name" value="Type I PLP-dependent aspartate aminotransferase-like (Major domain)"/>
    <property type="match status" value="1"/>
</dbReference>
<evidence type="ECO:0000313" key="9">
    <source>
        <dbReference type="EMBL" id="VAW61054.1"/>
    </source>
</evidence>
<proteinExistence type="inferred from homology"/>
<evidence type="ECO:0000256" key="7">
    <source>
        <dbReference type="ARBA" id="ARBA00029440"/>
    </source>
</evidence>